<dbReference type="InterPro" id="IPR000626">
    <property type="entry name" value="Ubiquitin-like_dom"/>
</dbReference>
<feature type="non-terminal residue" evidence="3">
    <location>
        <position position="149"/>
    </location>
</feature>
<sequence>MQISIKNVDGKTMLNLEVDSSKAIDFKIDEDTTLGHGKATKISKKIVDGKMTTNLEAASSKSINLRISQLMQIFVKNLKGKTITITDVASFDTIENVKAKIQDKEGIPPDQQRLTYESRTLHDGFTVADYNIEKESTLFLSLRLRSCFS</sequence>
<evidence type="ECO:0000313" key="4">
    <source>
        <dbReference type="Proteomes" id="UP000264353"/>
    </source>
</evidence>
<organism evidence="3 4">
    <name type="scientific">Brassica campestris</name>
    <name type="common">Field mustard</name>
    <dbReference type="NCBI Taxonomy" id="3711"/>
    <lineage>
        <taxon>Eukaryota</taxon>
        <taxon>Viridiplantae</taxon>
        <taxon>Streptophyta</taxon>
        <taxon>Embryophyta</taxon>
        <taxon>Tracheophyta</taxon>
        <taxon>Spermatophyta</taxon>
        <taxon>Magnoliopsida</taxon>
        <taxon>eudicotyledons</taxon>
        <taxon>Gunneridae</taxon>
        <taxon>Pentapetalae</taxon>
        <taxon>rosids</taxon>
        <taxon>malvids</taxon>
        <taxon>Brassicales</taxon>
        <taxon>Brassicaceae</taxon>
        <taxon>Brassiceae</taxon>
        <taxon>Brassica</taxon>
    </lineage>
</organism>
<evidence type="ECO:0000313" key="3">
    <source>
        <dbReference type="EMBL" id="RID56653.1"/>
    </source>
</evidence>
<dbReference type="Proteomes" id="UP000264353">
    <property type="component" value="Chromosome A6"/>
</dbReference>
<dbReference type="FunFam" id="3.10.20.90:FF:000160">
    <property type="entry name" value="Polyubiquitin-C"/>
    <property type="match status" value="1"/>
</dbReference>
<dbReference type="GO" id="GO:0003729">
    <property type="term" value="F:mRNA binding"/>
    <property type="evidence" value="ECO:0007669"/>
    <property type="project" value="UniProtKB-ARBA"/>
</dbReference>
<dbReference type="Pfam" id="PF00240">
    <property type="entry name" value="ubiquitin"/>
    <property type="match status" value="1"/>
</dbReference>
<evidence type="ECO:0000256" key="1">
    <source>
        <dbReference type="ARBA" id="ARBA00022499"/>
    </source>
</evidence>
<dbReference type="AlphaFoldDB" id="A0A397Z2X8"/>
<dbReference type="PANTHER" id="PTHR10666">
    <property type="entry name" value="UBIQUITIN"/>
    <property type="match status" value="1"/>
</dbReference>
<keyword evidence="1" id="KW-1017">Isopeptide bond</keyword>
<accession>A0A397Z2X8</accession>
<dbReference type="Gene3D" id="3.10.20.90">
    <property type="entry name" value="Phosphatidylinositol 3-kinase Catalytic Subunit, Chain A, domain 1"/>
    <property type="match status" value="1"/>
</dbReference>
<dbReference type="SUPFAM" id="SSF54236">
    <property type="entry name" value="Ubiquitin-like"/>
    <property type="match status" value="1"/>
</dbReference>
<name>A0A397Z2X8_BRACM</name>
<dbReference type="PRINTS" id="PR00348">
    <property type="entry name" value="UBIQUITIN"/>
</dbReference>
<dbReference type="EMBL" id="CM010633">
    <property type="protein sequence ID" value="RID56653.1"/>
    <property type="molecule type" value="Genomic_DNA"/>
</dbReference>
<protein>
    <recommendedName>
        <fullName evidence="2">Ubiquitin-like domain-containing protein</fullName>
    </recommendedName>
</protein>
<dbReference type="InterPro" id="IPR050158">
    <property type="entry name" value="Ubiquitin_ubiquitin-like"/>
</dbReference>
<evidence type="ECO:0000259" key="2">
    <source>
        <dbReference type="PROSITE" id="PS50053"/>
    </source>
</evidence>
<dbReference type="SMART" id="SM00213">
    <property type="entry name" value="UBQ"/>
    <property type="match status" value="1"/>
</dbReference>
<reference evidence="3 4" key="1">
    <citation type="submission" date="2018-06" db="EMBL/GenBank/DDBJ databases">
        <title>WGS assembly of Brassica rapa FPsc.</title>
        <authorList>
            <person name="Bowman J."/>
            <person name="Kohchi T."/>
            <person name="Yamato K."/>
            <person name="Jenkins J."/>
            <person name="Shu S."/>
            <person name="Ishizaki K."/>
            <person name="Yamaoka S."/>
            <person name="Nishihama R."/>
            <person name="Nakamura Y."/>
            <person name="Berger F."/>
            <person name="Adam C."/>
            <person name="Aki S."/>
            <person name="Althoff F."/>
            <person name="Araki T."/>
            <person name="Arteaga-Vazquez M."/>
            <person name="Balasubrmanian S."/>
            <person name="Bauer D."/>
            <person name="Boehm C."/>
            <person name="Briginshaw L."/>
            <person name="Caballero-Perez J."/>
            <person name="Catarino B."/>
            <person name="Chen F."/>
            <person name="Chiyoda S."/>
            <person name="Chovatia M."/>
            <person name="Davies K."/>
            <person name="Delmans M."/>
            <person name="Demura T."/>
            <person name="Dierschke T."/>
            <person name="Dolan L."/>
            <person name="Dorantes-Acosta A."/>
            <person name="Eklund D."/>
            <person name="Florent S."/>
            <person name="Flores-Sandoval E."/>
            <person name="Fujiyama A."/>
            <person name="Fukuzawa H."/>
            <person name="Galik B."/>
            <person name="Grimanelli D."/>
            <person name="Grimwood J."/>
            <person name="Grossniklaus U."/>
            <person name="Hamada T."/>
            <person name="Haseloff J."/>
            <person name="Hetherington A."/>
            <person name="Higo A."/>
            <person name="Hirakawa Y."/>
            <person name="Hundley H."/>
            <person name="Ikeda Y."/>
            <person name="Inoue K."/>
            <person name="Inoue S."/>
            <person name="Ishida S."/>
            <person name="Jia Q."/>
            <person name="Kakita M."/>
            <person name="Kanazawa T."/>
            <person name="Kawai Y."/>
            <person name="Kawashima T."/>
            <person name="Kennedy M."/>
            <person name="Kinose K."/>
            <person name="Kinoshita T."/>
            <person name="Kohara Y."/>
            <person name="Koide E."/>
            <person name="Komatsu K."/>
            <person name="Kopischke S."/>
            <person name="Kubo M."/>
            <person name="Kyozuka J."/>
            <person name="Lagercrantz U."/>
            <person name="Lin S."/>
            <person name="Lindquist E."/>
            <person name="Lipzen A."/>
            <person name="Lu C."/>
            <person name="Luna E."/>
            <person name="Martienssen R."/>
            <person name="Minamino N."/>
            <person name="Mizutani M."/>
            <person name="Mizutani M."/>
            <person name="Mochizuki N."/>
            <person name="Monte I."/>
            <person name="Mosher R."/>
            <person name="Nagasaki H."/>
            <person name="Nakagami H."/>
            <person name="Naramoto S."/>
            <person name="Nishitani K."/>
            <person name="Ohtani M."/>
            <person name="Okamoto T."/>
            <person name="Okumura M."/>
            <person name="Phillips J."/>
            <person name="Pollak B."/>
            <person name="Reinders A."/>
            <person name="Roevekamp M."/>
            <person name="Sano R."/>
            <person name="Sawa S."/>
            <person name="Schmid M."/>
            <person name="Shirakawa M."/>
            <person name="Solano R."/>
            <person name="Spunde A."/>
            <person name="Suetsugu N."/>
            <person name="Sugano S."/>
            <person name="Sugiyama A."/>
            <person name="Sun R."/>
            <person name="Suzuki Y."/>
            <person name="Takenaka M."/>
            <person name="Takezawa D."/>
            <person name="Tomogane H."/>
            <person name="Tsuzuki M."/>
            <person name="Ueda T."/>
            <person name="Umeda M."/>
            <person name="Ward J."/>
            <person name="Watanabe Y."/>
            <person name="Yazaki K."/>
            <person name="Yokoyama R."/>
            <person name="Yoshitake Y."/>
            <person name="Yotsui I."/>
            <person name="Zachgo S."/>
            <person name="Schmutz J."/>
        </authorList>
    </citation>
    <scope>NUCLEOTIDE SEQUENCE [LARGE SCALE GENOMIC DNA]</scope>
    <source>
        <strain evidence="4">cv. B-3</strain>
    </source>
</reference>
<dbReference type="InterPro" id="IPR019956">
    <property type="entry name" value="Ubiquitin_dom"/>
</dbReference>
<dbReference type="InterPro" id="IPR029071">
    <property type="entry name" value="Ubiquitin-like_domsf"/>
</dbReference>
<dbReference type="PROSITE" id="PS50053">
    <property type="entry name" value="UBIQUITIN_2"/>
    <property type="match status" value="1"/>
</dbReference>
<feature type="domain" description="Ubiquitin-like" evidence="2">
    <location>
        <begin position="71"/>
        <end position="147"/>
    </location>
</feature>
<gene>
    <name evidence="3" type="ORF">BRARA_F00082</name>
</gene>
<proteinExistence type="predicted"/>